<protein>
    <submittedName>
        <fullName evidence="2">Uncharacterized protein</fullName>
    </submittedName>
</protein>
<reference evidence="2" key="1">
    <citation type="journal article" date="2021" name="Genome Biol. Evol.">
        <title>A High-Quality Reference Genome for a Parasitic Bivalve with Doubly Uniparental Inheritance (Bivalvia: Unionida).</title>
        <authorList>
            <person name="Smith C.H."/>
        </authorList>
    </citation>
    <scope>NUCLEOTIDE SEQUENCE</scope>
    <source>
        <strain evidence="2">CHS0354</strain>
    </source>
</reference>
<reference evidence="2" key="2">
    <citation type="journal article" date="2021" name="Genome Biol. Evol.">
        <title>Developing a high-quality reference genome for a parasitic bivalve with doubly uniparental inheritance (Bivalvia: Unionida).</title>
        <authorList>
            <person name="Smith C.H."/>
        </authorList>
    </citation>
    <scope>NUCLEOTIDE SEQUENCE</scope>
    <source>
        <strain evidence="2">CHS0354</strain>
        <tissue evidence="2">Mantle</tissue>
    </source>
</reference>
<accession>A0AAE0TJG1</accession>
<sequence>MFDGQSSSSIVLIILQRDRRFLKHQEVNEHSSDCDNESSKLHYDEATATSPLKLNHESECLGQNAVPQDTAKSEGQMQKNVTDFEGKSLRDSMAIMKRGHKMKKLLSHKSPRQQECTQNISLQRESPDGSETQSGRPSPKEISNNSDHPTRRQRRRSFRDKFPCSLNFLDDVQLPPKLESYIYNMNEKR</sequence>
<feature type="region of interest" description="Disordered" evidence="1">
    <location>
        <begin position="103"/>
        <end position="162"/>
    </location>
</feature>
<dbReference type="EMBL" id="JAEAOA010001931">
    <property type="protein sequence ID" value="KAK3611472.1"/>
    <property type="molecule type" value="Genomic_DNA"/>
</dbReference>
<feature type="compositionally biased region" description="Polar residues" evidence="1">
    <location>
        <begin position="113"/>
        <end position="147"/>
    </location>
</feature>
<dbReference type="Proteomes" id="UP001195483">
    <property type="component" value="Unassembled WGS sequence"/>
</dbReference>
<feature type="region of interest" description="Disordered" evidence="1">
    <location>
        <begin position="68"/>
        <end position="89"/>
    </location>
</feature>
<proteinExistence type="predicted"/>
<organism evidence="2 3">
    <name type="scientific">Potamilus streckersoni</name>
    <dbReference type="NCBI Taxonomy" id="2493646"/>
    <lineage>
        <taxon>Eukaryota</taxon>
        <taxon>Metazoa</taxon>
        <taxon>Spiralia</taxon>
        <taxon>Lophotrochozoa</taxon>
        <taxon>Mollusca</taxon>
        <taxon>Bivalvia</taxon>
        <taxon>Autobranchia</taxon>
        <taxon>Heteroconchia</taxon>
        <taxon>Palaeoheterodonta</taxon>
        <taxon>Unionida</taxon>
        <taxon>Unionoidea</taxon>
        <taxon>Unionidae</taxon>
        <taxon>Ambleminae</taxon>
        <taxon>Lampsilini</taxon>
        <taxon>Potamilus</taxon>
    </lineage>
</organism>
<name>A0AAE0TJG1_9BIVA</name>
<comment type="caution">
    <text evidence="2">The sequence shown here is derived from an EMBL/GenBank/DDBJ whole genome shotgun (WGS) entry which is preliminary data.</text>
</comment>
<evidence type="ECO:0000313" key="2">
    <source>
        <dbReference type="EMBL" id="KAK3611472.1"/>
    </source>
</evidence>
<dbReference type="AlphaFoldDB" id="A0AAE0TJG1"/>
<evidence type="ECO:0000256" key="1">
    <source>
        <dbReference type="SAM" id="MobiDB-lite"/>
    </source>
</evidence>
<evidence type="ECO:0000313" key="3">
    <source>
        <dbReference type="Proteomes" id="UP001195483"/>
    </source>
</evidence>
<keyword evidence="3" id="KW-1185">Reference proteome</keyword>
<gene>
    <name evidence="2" type="ORF">CHS0354_032753</name>
</gene>
<reference evidence="2" key="3">
    <citation type="submission" date="2023-05" db="EMBL/GenBank/DDBJ databases">
        <authorList>
            <person name="Smith C.H."/>
        </authorList>
    </citation>
    <scope>NUCLEOTIDE SEQUENCE</scope>
    <source>
        <strain evidence="2">CHS0354</strain>
        <tissue evidence="2">Mantle</tissue>
    </source>
</reference>